<organism evidence="2 3">
    <name type="scientific">Paraglaciecola psychrophila 170</name>
    <dbReference type="NCBI Taxonomy" id="1129794"/>
    <lineage>
        <taxon>Bacteria</taxon>
        <taxon>Pseudomonadati</taxon>
        <taxon>Pseudomonadota</taxon>
        <taxon>Gammaproteobacteria</taxon>
        <taxon>Alteromonadales</taxon>
        <taxon>Alteromonadaceae</taxon>
        <taxon>Paraglaciecola</taxon>
    </lineage>
</organism>
<dbReference type="CDD" id="cd04869">
    <property type="entry name" value="ACT_GcvR_2"/>
    <property type="match status" value="1"/>
</dbReference>
<dbReference type="EMBL" id="CP003837">
    <property type="protein sequence ID" value="AGH43629.1"/>
    <property type="molecule type" value="Genomic_DNA"/>
</dbReference>
<proteinExistence type="predicted"/>
<accession>K6Z3U7</accession>
<dbReference type="Pfam" id="PF13740">
    <property type="entry name" value="ACT_6"/>
    <property type="match status" value="2"/>
</dbReference>
<dbReference type="eggNOG" id="COG2716">
    <property type="taxonomic scope" value="Bacteria"/>
</dbReference>
<dbReference type="Proteomes" id="UP000011864">
    <property type="component" value="Chromosome"/>
</dbReference>
<evidence type="ECO:0000256" key="1">
    <source>
        <dbReference type="PIRNR" id="PIRNR028103"/>
    </source>
</evidence>
<dbReference type="PIRSF" id="PIRSF028103">
    <property type="entry name" value="GcvR"/>
    <property type="match status" value="1"/>
</dbReference>
<dbReference type="OrthoDB" id="12860at2"/>
<keyword evidence="1" id="KW-0678">Repressor</keyword>
<reference evidence="2 3" key="1">
    <citation type="journal article" date="2013" name="Genome Announc.">
        <title>Complete Genome Sequence of Glaciecola psychrophila Strain 170T.</title>
        <authorList>
            <person name="Yin J."/>
            <person name="Chen J."/>
            <person name="Liu G."/>
            <person name="Yu Y."/>
            <person name="Song L."/>
            <person name="Wang X."/>
            <person name="Qu X."/>
        </authorList>
    </citation>
    <scope>NUCLEOTIDE SEQUENCE [LARGE SCALE GENOMIC DNA]</scope>
    <source>
        <strain evidence="2 3">170</strain>
    </source>
</reference>
<keyword evidence="3" id="KW-1185">Reference proteome</keyword>
<dbReference type="AlphaFoldDB" id="K6Z3U7"/>
<dbReference type="PANTHER" id="PTHR34875:SF6">
    <property type="entry name" value="UPF0237 PROTEIN MJ1558"/>
    <property type="match status" value="1"/>
</dbReference>
<protein>
    <recommendedName>
        <fullName evidence="1">Glycine cleavage system transcriptional repressor</fullName>
    </recommendedName>
</protein>
<dbReference type="KEGG" id="gps:C427_1520"/>
<dbReference type="InterPro" id="IPR016867">
    <property type="entry name" value="GcvR"/>
</dbReference>
<name>K6Z3U7_9ALTE</name>
<sequence length="167" mass="18362">MKPMIFTLVGKDKPGLISDLAKTVYDLGGNWLGSNFSHMAGHFAGFVQVDLPLENHQALIALLSEHPDLKIHLLPGITEPTAEQQSVQIDIMGNDKAGIVQELTQILSQFNLNIVKFDSFLETAPNWGGTLFKAKATITVAADFDFETLRERLEGVANDLMVDVEIQ</sequence>
<evidence type="ECO:0000313" key="2">
    <source>
        <dbReference type="EMBL" id="AGH43629.1"/>
    </source>
</evidence>
<dbReference type="InterPro" id="IPR045865">
    <property type="entry name" value="ACT-like_dom_sf"/>
</dbReference>
<dbReference type="STRING" id="1129794.C427_1520"/>
<comment type="subcellular location">
    <subcellularLocation>
        <location evidence="1">Cytoplasm</location>
    </subcellularLocation>
</comment>
<dbReference type="PATRIC" id="fig|1129794.4.peg.1507"/>
<keyword evidence="1" id="KW-0963">Cytoplasm</keyword>
<dbReference type="SUPFAM" id="SSF55021">
    <property type="entry name" value="ACT-like"/>
    <property type="match status" value="2"/>
</dbReference>
<dbReference type="InterPro" id="IPR050990">
    <property type="entry name" value="UPF0237/GcvR_regulator"/>
</dbReference>
<evidence type="ECO:0000313" key="3">
    <source>
        <dbReference type="Proteomes" id="UP000011864"/>
    </source>
</evidence>
<dbReference type="HOGENOM" id="CLU_095322_2_1_6"/>
<dbReference type="RefSeq" id="WP_007642126.1">
    <property type="nucleotide sequence ID" value="NC_020514.1"/>
</dbReference>
<dbReference type="GO" id="GO:0005737">
    <property type="term" value="C:cytoplasm"/>
    <property type="evidence" value="ECO:0007669"/>
    <property type="project" value="UniProtKB-SubCell"/>
</dbReference>
<dbReference type="Gene3D" id="3.30.70.260">
    <property type="match status" value="2"/>
</dbReference>
<dbReference type="GO" id="GO:0006355">
    <property type="term" value="P:regulation of DNA-templated transcription"/>
    <property type="evidence" value="ECO:0007669"/>
    <property type="project" value="UniProtKB-UniRule"/>
</dbReference>
<gene>
    <name evidence="2" type="ORF">C427_1520</name>
</gene>
<keyword evidence="1" id="KW-0804">Transcription</keyword>
<dbReference type="PANTHER" id="PTHR34875">
    <property type="entry name" value="UPF0237 PROTEIN MJ1558"/>
    <property type="match status" value="1"/>
</dbReference>